<proteinExistence type="predicted"/>
<dbReference type="Pfam" id="PF26056">
    <property type="entry name" value="DUF8017"/>
    <property type="match status" value="1"/>
</dbReference>
<dbReference type="Proteomes" id="UP000321328">
    <property type="component" value="Unassembled WGS sequence"/>
</dbReference>
<dbReference type="AlphaFoldDB" id="A0A511D4J0"/>
<keyword evidence="5" id="KW-1185">Reference proteome</keyword>
<dbReference type="OrthoDB" id="3579585at2"/>
<evidence type="ECO:0000256" key="1">
    <source>
        <dbReference type="SAM" id="MobiDB-lite"/>
    </source>
</evidence>
<keyword evidence="2" id="KW-0472">Membrane</keyword>
<keyword evidence="2" id="KW-1133">Transmembrane helix</keyword>
<dbReference type="EMBL" id="BJVI01000012">
    <property type="protein sequence ID" value="GEL17838.1"/>
    <property type="molecule type" value="Genomic_DNA"/>
</dbReference>
<dbReference type="InterPro" id="IPR058330">
    <property type="entry name" value="DUF8017"/>
</dbReference>
<evidence type="ECO:0000313" key="4">
    <source>
        <dbReference type="EMBL" id="GEL17838.1"/>
    </source>
</evidence>
<dbReference type="RefSeq" id="WP_028928448.1">
    <property type="nucleotide sequence ID" value="NZ_AUII01000001.1"/>
</dbReference>
<name>A0A511D4J0_9PSEU</name>
<keyword evidence="2" id="KW-0812">Transmembrane</keyword>
<dbReference type="STRING" id="1123024.GCA_000423625_00141"/>
<evidence type="ECO:0000259" key="3">
    <source>
        <dbReference type="Pfam" id="PF26056"/>
    </source>
</evidence>
<feature type="domain" description="DUF8017" evidence="3">
    <location>
        <begin position="84"/>
        <end position="263"/>
    </location>
</feature>
<evidence type="ECO:0000313" key="5">
    <source>
        <dbReference type="Proteomes" id="UP000321328"/>
    </source>
</evidence>
<accession>A0A511D4J0</accession>
<feature type="compositionally biased region" description="Pro residues" evidence="1">
    <location>
        <begin position="27"/>
        <end position="48"/>
    </location>
</feature>
<protein>
    <recommendedName>
        <fullName evidence="3">DUF8017 domain-containing protein</fullName>
    </recommendedName>
</protein>
<gene>
    <name evidence="4" type="ORF">PA7_16750</name>
</gene>
<sequence>MTTPVGRPPDDGDGAPEHPGQQYPVLGHPPPPVWGPPPPPHWPQPAPPENHRGKIIALVTVIAVVLAGLGLGGFLLLRGGGTVTPADFQPVRTPSLVYAVPPDWTTTPQGGFPQTFGVTFQGAAEAPGYSCGGADFVRGTVSSALIVDASATPVEVAQIFAQGLGRRYYTGIDGSPPQVALGAPEQREVDGVPATLVEATATTPSDDGCLATTGTVLVLAIPTTSRVGEPAVAVFVVNGDVSGGPADPPSPSRTTLEQILAGVHFTGT</sequence>
<feature type="region of interest" description="Disordered" evidence="1">
    <location>
        <begin position="1"/>
        <end position="48"/>
    </location>
</feature>
<evidence type="ECO:0000256" key="2">
    <source>
        <dbReference type="SAM" id="Phobius"/>
    </source>
</evidence>
<organism evidence="4 5">
    <name type="scientific">Pseudonocardia asaccharolytica DSM 44247 = NBRC 16224</name>
    <dbReference type="NCBI Taxonomy" id="1123024"/>
    <lineage>
        <taxon>Bacteria</taxon>
        <taxon>Bacillati</taxon>
        <taxon>Actinomycetota</taxon>
        <taxon>Actinomycetes</taxon>
        <taxon>Pseudonocardiales</taxon>
        <taxon>Pseudonocardiaceae</taxon>
        <taxon>Pseudonocardia</taxon>
    </lineage>
</organism>
<reference evidence="4 5" key="1">
    <citation type="submission" date="2019-07" db="EMBL/GenBank/DDBJ databases">
        <title>Whole genome shotgun sequence of Pseudonocardia asaccharolytica NBRC 16224.</title>
        <authorList>
            <person name="Hosoyama A."/>
            <person name="Uohara A."/>
            <person name="Ohji S."/>
            <person name="Ichikawa N."/>
        </authorList>
    </citation>
    <scope>NUCLEOTIDE SEQUENCE [LARGE SCALE GENOMIC DNA]</scope>
    <source>
        <strain evidence="4 5">NBRC 16224</strain>
    </source>
</reference>
<feature type="transmembrane region" description="Helical" evidence="2">
    <location>
        <begin position="55"/>
        <end position="77"/>
    </location>
</feature>
<comment type="caution">
    <text evidence="4">The sequence shown here is derived from an EMBL/GenBank/DDBJ whole genome shotgun (WGS) entry which is preliminary data.</text>
</comment>